<evidence type="ECO:0000313" key="2">
    <source>
        <dbReference type="Proteomes" id="UP001631949"/>
    </source>
</evidence>
<dbReference type="Proteomes" id="UP001631949">
    <property type="component" value="Unassembled WGS sequence"/>
</dbReference>
<proteinExistence type="predicted"/>
<gene>
    <name evidence="1" type="primary">cas7e</name>
    <name evidence="1" type="ORF">ACKQTC_04195</name>
</gene>
<accession>A0ABW9GY82</accession>
<organism evidence="1 2">
    <name type="scientific">Peptococcus simiae</name>
    <dbReference type="NCBI Taxonomy" id="1643805"/>
    <lineage>
        <taxon>Bacteria</taxon>
        <taxon>Bacillati</taxon>
        <taxon>Bacillota</taxon>
        <taxon>Clostridia</taxon>
        <taxon>Eubacteriales</taxon>
        <taxon>Peptococcaceae</taxon>
        <taxon>Peptococcus</taxon>
    </lineage>
</organism>
<sequence length="358" mass="39107">MTNTKRLFLDIHALQTLPPSNVNRDDTGSPKTAQYGGVRRARVSSQSWKRAIRLYFKEFGDTANVGVRTLDIVNYLADKIIALSPSKSREEAMTLAEATFKSAGVSTKDQRAKALFFLGDKQAEQLAQAALAGESDKKALQAILSMNPAIDIALFGRMVADDPSLNEDASAQVAHAISTHGIQSEFDFFTGVDDRQKEDNAGAGMLGTIEFNSSTLYRYANVAVHEFIQQIGDQEAAAKALNLFIEAFVKSMPTGKANTFANQTLPQAVVVTLRTDRPVNLVSAFEKPVRSGEGFAQASAHKLEEEFKKVESFVQPPLASMYVAPGLEEELADLGQGEESLTKLQDEVYNQVMQVSFE</sequence>
<dbReference type="NCBIfam" id="TIGR01869">
    <property type="entry name" value="casC_Cse4"/>
    <property type="match status" value="1"/>
</dbReference>
<dbReference type="RefSeq" id="WP_408977182.1">
    <property type="nucleotide sequence ID" value="NZ_JBJUVG010000004.1"/>
</dbReference>
<dbReference type="InterPro" id="IPR010148">
    <property type="entry name" value="CRISPR-assoc_prot_CT1975"/>
</dbReference>
<dbReference type="Pfam" id="PF09344">
    <property type="entry name" value="Cas_CT1975"/>
    <property type="match status" value="1"/>
</dbReference>
<reference evidence="1 2" key="1">
    <citation type="journal article" date="2016" name="Int. J. Syst. Evol. Microbiol.">
        <title>Peptococcus simiae sp. nov., isolated from rhesus macaque faeces and emended description of the genus Peptococcus.</title>
        <authorList>
            <person name="Shkoporov A.N."/>
            <person name="Efimov B.A."/>
            <person name="Kondova I."/>
            <person name="Ouwerling B."/>
            <person name="Chaplin A.V."/>
            <person name="Shcherbakova V.A."/>
            <person name="Langermans J.A.M."/>
        </authorList>
    </citation>
    <scope>NUCLEOTIDE SEQUENCE [LARGE SCALE GENOMIC DNA]</scope>
    <source>
        <strain evidence="1 2">M108</strain>
    </source>
</reference>
<protein>
    <submittedName>
        <fullName evidence="1">Type I-E CRISPR-associated protein Cas7/Cse4/CasC</fullName>
    </submittedName>
</protein>
<comment type="caution">
    <text evidence="1">The sequence shown here is derived from an EMBL/GenBank/DDBJ whole genome shotgun (WGS) entry which is preliminary data.</text>
</comment>
<evidence type="ECO:0000313" key="1">
    <source>
        <dbReference type="EMBL" id="MFM9413563.1"/>
    </source>
</evidence>
<name>A0ABW9GY82_9FIRM</name>
<dbReference type="EMBL" id="JBJUVG010000004">
    <property type="protein sequence ID" value="MFM9413563.1"/>
    <property type="molecule type" value="Genomic_DNA"/>
</dbReference>
<keyword evidence="2" id="KW-1185">Reference proteome</keyword>